<dbReference type="PANTHER" id="PTHR11014">
    <property type="entry name" value="PEPTIDASE M20 FAMILY MEMBER"/>
    <property type="match status" value="1"/>
</dbReference>
<dbReference type="SUPFAM" id="SSF55031">
    <property type="entry name" value="Bacterial exopeptidase dimerisation domain"/>
    <property type="match status" value="1"/>
</dbReference>
<comment type="cofactor">
    <cofactor evidence="3">
        <name>Mn(2+)</name>
        <dbReference type="ChEBI" id="CHEBI:29035"/>
    </cofactor>
    <text evidence="3">The Mn(2+) ion enhances activity.</text>
</comment>
<dbReference type="InterPro" id="IPR002933">
    <property type="entry name" value="Peptidase_M20"/>
</dbReference>
<dbReference type="InParanoid" id="A0A540VKZ2"/>
<dbReference type="OrthoDB" id="9776731at2"/>
<dbReference type="EMBL" id="VIGC01000003">
    <property type="protein sequence ID" value="TQE97407.1"/>
    <property type="molecule type" value="Genomic_DNA"/>
</dbReference>
<dbReference type="PANTHER" id="PTHR11014:SF63">
    <property type="entry name" value="METALLOPEPTIDASE, PUTATIVE (AFU_ORTHOLOGUE AFUA_6G09600)-RELATED"/>
    <property type="match status" value="1"/>
</dbReference>
<dbReference type="PIRSF" id="PIRSF005962">
    <property type="entry name" value="Pept_M20D_amidohydro"/>
    <property type="match status" value="1"/>
</dbReference>
<dbReference type="Pfam" id="PF01546">
    <property type="entry name" value="Peptidase_M20"/>
    <property type="match status" value="1"/>
</dbReference>
<proteinExistence type="inferred from homology"/>
<organism evidence="5 6">
    <name type="scientific">Litorilinea aerophila</name>
    <dbReference type="NCBI Taxonomy" id="1204385"/>
    <lineage>
        <taxon>Bacteria</taxon>
        <taxon>Bacillati</taxon>
        <taxon>Chloroflexota</taxon>
        <taxon>Caldilineae</taxon>
        <taxon>Caldilineales</taxon>
        <taxon>Caldilineaceae</taxon>
        <taxon>Litorilinea</taxon>
    </lineage>
</organism>
<dbReference type="InterPro" id="IPR011650">
    <property type="entry name" value="Peptidase_M20_dimer"/>
</dbReference>
<sequence length="405" mass="43386">MTDEIIAQIRQEAEALFPQLVHWRRDFHSHPEIGFQEVRTAGIVADHLRSLGLEVSTGVGKTGVVAVIEGEDLPDDAPTVLLRFDMDALPIQEENDVPYRSRHDGVMHACGHDGHTAIGMGVAQVLVNQRRHLAGRVKLAFQPAEEGMGGALAMIEEGALENPRPEATFGLHLWSRLPLNQVVAQAGPLWASAGMFRLVVHGRGGHGATPHDTIDATLVASQIVVAWQSIVARNIDPTQTAVLSVGTFRSGDAYNVISPRAELTGTIRSFDPAVDAQLKERMQEVAEGICAAFGATCELSFSAQVPATVNSEAGAQLMQEVAAQIVGAEQVTQITPMMVAEDVSEFLNRAPGCFILVGAWDPSGPPNSPHHSPTFDFDERMLPTGVALLAGAAVTYLKRRQASAT</sequence>
<feature type="domain" description="Peptidase M20 dimerisation" evidence="4">
    <location>
        <begin position="194"/>
        <end position="287"/>
    </location>
</feature>
<feature type="binding site" evidence="3">
    <location>
        <position position="371"/>
    </location>
    <ligand>
        <name>Mn(2+)</name>
        <dbReference type="ChEBI" id="CHEBI:29035"/>
        <label>2</label>
    </ligand>
</feature>
<dbReference type="FunFam" id="3.30.70.360:FF:000014">
    <property type="entry name" value="N-acyl-L-amino acid amidohydrolase"/>
    <property type="match status" value="1"/>
</dbReference>
<keyword evidence="6" id="KW-1185">Reference proteome</keyword>
<feature type="binding site" evidence="3">
    <location>
        <position position="112"/>
    </location>
    <ligand>
        <name>Mn(2+)</name>
        <dbReference type="ChEBI" id="CHEBI:29035"/>
        <label>2</label>
    </ligand>
</feature>
<dbReference type="NCBIfam" id="TIGR01891">
    <property type="entry name" value="amidohydrolases"/>
    <property type="match status" value="1"/>
</dbReference>
<dbReference type="CDD" id="cd03886">
    <property type="entry name" value="M20_Acy1"/>
    <property type="match status" value="1"/>
</dbReference>
<accession>A0A540VKZ2</accession>
<evidence type="ECO:0000256" key="3">
    <source>
        <dbReference type="PIRSR" id="PIRSR005962-1"/>
    </source>
</evidence>
<keyword evidence="3" id="KW-0464">Manganese</keyword>
<evidence type="ECO:0000313" key="6">
    <source>
        <dbReference type="Proteomes" id="UP000317371"/>
    </source>
</evidence>
<evidence type="ECO:0000256" key="2">
    <source>
        <dbReference type="ARBA" id="ARBA00022801"/>
    </source>
</evidence>
<gene>
    <name evidence="5" type="ORF">FKZ61_03035</name>
</gene>
<protein>
    <submittedName>
        <fullName evidence="5">Amidohydrolase</fullName>
    </submittedName>
</protein>
<dbReference type="FunCoup" id="A0A540VKZ2">
    <property type="interactions" value="196"/>
</dbReference>
<dbReference type="Pfam" id="PF07687">
    <property type="entry name" value="M20_dimer"/>
    <property type="match status" value="1"/>
</dbReference>
<reference evidence="5 6" key="1">
    <citation type="submission" date="2019-06" db="EMBL/GenBank/DDBJ databases">
        <title>Genome sequence of Litorilinea aerophila BAA-2444.</title>
        <authorList>
            <person name="Maclea K.S."/>
            <person name="Maurais E.G."/>
            <person name="Iannazzi L.C."/>
        </authorList>
    </citation>
    <scope>NUCLEOTIDE SEQUENCE [LARGE SCALE GENOMIC DNA]</scope>
    <source>
        <strain evidence="5 6">ATCC BAA-2444</strain>
    </source>
</reference>
<keyword evidence="2 5" id="KW-0378">Hydrolase</keyword>
<feature type="binding site" evidence="3">
    <location>
        <position position="110"/>
    </location>
    <ligand>
        <name>Mn(2+)</name>
        <dbReference type="ChEBI" id="CHEBI:29035"/>
        <label>2</label>
    </ligand>
</feature>
<dbReference type="AlphaFoldDB" id="A0A540VKZ2"/>
<evidence type="ECO:0000259" key="4">
    <source>
        <dbReference type="Pfam" id="PF07687"/>
    </source>
</evidence>
<dbReference type="InterPro" id="IPR036264">
    <property type="entry name" value="Bact_exopeptidase_dim_dom"/>
</dbReference>
<evidence type="ECO:0000313" key="5">
    <source>
        <dbReference type="EMBL" id="TQE97407.1"/>
    </source>
</evidence>
<dbReference type="SUPFAM" id="SSF53187">
    <property type="entry name" value="Zn-dependent exopeptidases"/>
    <property type="match status" value="1"/>
</dbReference>
<dbReference type="Proteomes" id="UP000317371">
    <property type="component" value="Unassembled WGS sequence"/>
</dbReference>
<comment type="caution">
    <text evidence="5">The sequence shown here is derived from an EMBL/GenBank/DDBJ whole genome shotgun (WGS) entry which is preliminary data.</text>
</comment>
<name>A0A540VKZ2_9CHLR</name>
<dbReference type="InterPro" id="IPR017439">
    <property type="entry name" value="Amidohydrolase"/>
</dbReference>
<dbReference type="Gene3D" id="3.30.70.360">
    <property type="match status" value="1"/>
</dbReference>
<feature type="binding site" evidence="3">
    <location>
        <position position="172"/>
    </location>
    <ligand>
        <name>Mn(2+)</name>
        <dbReference type="ChEBI" id="CHEBI:29035"/>
        <label>2</label>
    </ligand>
</feature>
<evidence type="ECO:0000256" key="1">
    <source>
        <dbReference type="ARBA" id="ARBA00006153"/>
    </source>
</evidence>
<dbReference type="GO" id="GO:0016787">
    <property type="term" value="F:hydrolase activity"/>
    <property type="evidence" value="ECO:0007669"/>
    <property type="project" value="UniProtKB-KW"/>
</dbReference>
<dbReference type="GO" id="GO:0046872">
    <property type="term" value="F:metal ion binding"/>
    <property type="evidence" value="ECO:0007669"/>
    <property type="project" value="UniProtKB-KW"/>
</dbReference>
<comment type="similarity">
    <text evidence="1">Belongs to the peptidase M20 family.</text>
</comment>
<keyword evidence="3" id="KW-0479">Metal-binding</keyword>
<dbReference type="Gene3D" id="3.40.630.10">
    <property type="entry name" value="Zn peptidases"/>
    <property type="match status" value="1"/>
</dbReference>
<feature type="binding site" evidence="3">
    <location>
        <position position="146"/>
    </location>
    <ligand>
        <name>Mn(2+)</name>
        <dbReference type="ChEBI" id="CHEBI:29035"/>
        <label>2</label>
    </ligand>
</feature>
<dbReference type="RefSeq" id="WP_141608600.1">
    <property type="nucleotide sequence ID" value="NZ_VIGC02000003.1"/>
</dbReference>